<dbReference type="InterPro" id="IPR007853">
    <property type="entry name" value="Znf_DNL-typ"/>
</dbReference>
<reference evidence="7" key="1">
    <citation type="journal article" date="2016" name="Nat. Commun.">
        <title>Genome analysis of three Pneumocystis species reveals adaptation mechanisms to life exclusively in mammalian hosts.</title>
        <authorList>
            <person name="Ma L."/>
            <person name="Chen Z."/>
            <person name="Huang D.W."/>
            <person name="Kutty G."/>
            <person name="Ishihara M."/>
            <person name="Wang H."/>
            <person name="Abouelleil A."/>
            <person name="Bishop L."/>
            <person name="Davey E."/>
            <person name="Deng R."/>
            <person name="Deng X."/>
            <person name="Fan L."/>
            <person name="Fantoni G."/>
            <person name="Fitzgerald M."/>
            <person name="Gogineni E."/>
            <person name="Goldberg J.M."/>
            <person name="Handley G."/>
            <person name="Hu X."/>
            <person name="Huber C."/>
            <person name="Jiao X."/>
            <person name="Jones K."/>
            <person name="Levin J.Z."/>
            <person name="Liu Y."/>
            <person name="Macdonald P."/>
            <person name="Melnikov A."/>
            <person name="Raley C."/>
            <person name="Sassi M."/>
            <person name="Sherman B.T."/>
            <person name="Song X."/>
            <person name="Sykes S."/>
            <person name="Tran B."/>
            <person name="Walsh L."/>
            <person name="Xia Y."/>
            <person name="Yang J."/>
            <person name="Young S."/>
            <person name="Zeng Q."/>
            <person name="Zheng X."/>
            <person name="Stephens R."/>
            <person name="Nusbaum C."/>
            <person name="Birren B.W."/>
            <person name="Azadi P."/>
            <person name="Lempicki R.A."/>
            <person name="Cuomo C.A."/>
            <person name="Kovacs J.A."/>
        </authorList>
    </citation>
    <scope>NUCLEOTIDE SEQUENCE [LARGE SCALE GENOMIC DNA]</scope>
    <source>
        <strain evidence="7">B80</strain>
    </source>
</reference>
<keyword evidence="1" id="KW-0479">Metal-binding</keyword>
<dbReference type="GO" id="GO:0005739">
    <property type="term" value="C:mitochondrion"/>
    <property type="evidence" value="ECO:0007669"/>
    <property type="project" value="TreeGrafter"/>
</dbReference>
<dbReference type="GO" id="GO:0050821">
    <property type="term" value="P:protein stabilization"/>
    <property type="evidence" value="ECO:0007669"/>
    <property type="project" value="TreeGrafter"/>
</dbReference>
<evidence type="ECO:0000313" key="7">
    <source>
        <dbReference type="Proteomes" id="UP000054454"/>
    </source>
</evidence>
<keyword evidence="2 4" id="KW-0863">Zinc-finger</keyword>
<dbReference type="EMBL" id="LFVZ01000013">
    <property type="protein sequence ID" value="KTW26443.1"/>
    <property type="molecule type" value="Genomic_DNA"/>
</dbReference>
<dbReference type="RefSeq" id="XP_018224891.1">
    <property type="nucleotide sequence ID" value="XM_018371446.1"/>
</dbReference>
<proteinExistence type="predicted"/>
<dbReference type="GO" id="GO:0006457">
    <property type="term" value="P:protein folding"/>
    <property type="evidence" value="ECO:0007669"/>
    <property type="project" value="TreeGrafter"/>
</dbReference>
<dbReference type="Pfam" id="PF05180">
    <property type="entry name" value="zf-DNL"/>
    <property type="match status" value="1"/>
</dbReference>
<dbReference type="Proteomes" id="UP000054454">
    <property type="component" value="Unassembled WGS sequence"/>
</dbReference>
<sequence length="143" mass="17055">MFFYLKRINISRKFENKHFFIKTLNSILFFRQKDFGTLKCGYEETPSYFITFTCQRCSSRTTHRMTKQAYHNGTVIIQCPCCKNRHLISDHLKIFSDKNITIEDIMKEKGEKVCKYYGEIVNNQATKSVDKDIKLFLERPKNE</sequence>
<feature type="domain" description="DNL-type" evidence="5">
    <location>
        <begin position="43"/>
        <end position="138"/>
    </location>
</feature>
<gene>
    <name evidence="6" type="ORF">T552_02922</name>
</gene>
<keyword evidence="7" id="KW-1185">Reference proteome</keyword>
<evidence type="ECO:0000256" key="3">
    <source>
        <dbReference type="ARBA" id="ARBA00022833"/>
    </source>
</evidence>
<dbReference type="AlphaFoldDB" id="A0A0W4ZDI2"/>
<dbReference type="VEuPathDB" id="FungiDB:T552_02922"/>
<name>A0A0W4ZDI2_PNEC8</name>
<evidence type="ECO:0000313" key="6">
    <source>
        <dbReference type="EMBL" id="KTW26443.1"/>
    </source>
</evidence>
<dbReference type="GeneID" id="28937649"/>
<comment type="caution">
    <text evidence="6">The sequence shown here is derived from an EMBL/GenBank/DDBJ whole genome shotgun (WGS) entry which is preliminary data.</text>
</comment>
<dbReference type="GO" id="GO:0008270">
    <property type="term" value="F:zinc ion binding"/>
    <property type="evidence" value="ECO:0007669"/>
    <property type="project" value="UniProtKB-KW"/>
</dbReference>
<evidence type="ECO:0000256" key="1">
    <source>
        <dbReference type="ARBA" id="ARBA00022723"/>
    </source>
</evidence>
<organism evidence="6 7">
    <name type="scientific">Pneumocystis carinii (strain B80)</name>
    <name type="common">Rat pneumocystis pneumonia agent</name>
    <name type="synonym">Pneumocystis carinii f. sp. carinii</name>
    <dbReference type="NCBI Taxonomy" id="1408658"/>
    <lineage>
        <taxon>Eukaryota</taxon>
        <taxon>Fungi</taxon>
        <taxon>Dikarya</taxon>
        <taxon>Ascomycota</taxon>
        <taxon>Taphrinomycotina</taxon>
        <taxon>Pneumocystomycetes</taxon>
        <taxon>Pneumocystaceae</taxon>
        <taxon>Pneumocystis</taxon>
    </lineage>
</organism>
<dbReference type="PANTHER" id="PTHR20922">
    <property type="entry name" value="DNL-TYPE ZINC FINGER PROTEIN"/>
    <property type="match status" value="1"/>
</dbReference>
<accession>A0A0W4ZDI2</accession>
<dbReference type="OrthoDB" id="512667at2759"/>
<protein>
    <recommendedName>
        <fullName evidence="5">DNL-type domain-containing protein</fullName>
    </recommendedName>
</protein>
<evidence type="ECO:0000256" key="2">
    <source>
        <dbReference type="ARBA" id="ARBA00022771"/>
    </source>
</evidence>
<dbReference type="PANTHER" id="PTHR20922:SF13">
    <property type="entry name" value="DNL-TYPE ZINC FINGER PROTEIN"/>
    <property type="match status" value="1"/>
</dbReference>
<dbReference type="InterPro" id="IPR024158">
    <property type="entry name" value="Mt_import_TIM15"/>
</dbReference>
<keyword evidence="3" id="KW-0862">Zinc</keyword>
<dbReference type="PROSITE" id="PS51501">
    <property type="entry name" value="ZF_DNL"/>
    <property type="match status" value="1"/>
</dbReference>
<evidence type="ECO:0000256" key="4">
    <source>
        <dbReference type="PROSITE-ProRule" id="PRU00834"/>
    </source>
</evidence>
<dbReference type="GO" id="GO:0051087">
    <property type="term" value="F:protein-folding chaperone binding"/>
    <property type="evidence" value="ECO:0007669"/>
    <property type="project" value="TreeGrafter"/>
</dbReference>
<evidence type="ECO:0000259" key="5">
    <source>
        <dbReference type="PROSITE" id="PS51501"/>
    </source>
</evidence>
<dbReference type="GO" id="GO:0030150">
    <property type="term" value="P:protein import into mitochondrial matrix"/>
    <property type="evidence" value="ECO:0007669"/>
    <property type="project" value="TreeGrafter"/>
</dbReference>